<reference evidence="2" key="1">
    <citation type="submission" date="2017-02" db="UniProtKB">
        <authorList>
            <consortium name="WormBaseParasite"/>
        </authorList>
    </citation>
    <scope>IDENTIFICATION</scope>
</reference>
<protein>
    <submittedName>
        <fullName evidence="2">Secreted protein</fullName>
    </submittedName>
</protein>
<evidence type="ECO:0000313" key="2">
    <source>
        <dbReference type="WBParaSite" id="ALUE_0000077701-mRNA-1"/>
    </source>
</evidence>
<evidence type="ECO:0000313" key="1">
    <source>
        <dbReference type="Proteomes" id="UP000036681"/>
    </source>
</evidence>
<accession>A0A0M3HGY2</accession>
<dbReference type="WBParaSite" id="ALUE_0000077701-mRNA-1">
    <property type="protein sequence ID" value="ALUE_0000077701-mRNA-1"/>
    <property type="gene ID" value="ALUE_0000077701"/>
</dbReference>
<name>A0A0M3HGY2_ASCLU</name>
<dbReference type="Proteomes" id="UP000036681">
    <property type="component" value="Unplaced"/>
</dbReference>
<dbReference type="AlphaFoldDB" id="A0A0M3HGY2"/>
<keyword evidence="1" id="KW-1185">Reference proteome</keyword>
<proteinExistence type="predicted"/>
<organism evidence="1 2">
    <name type="scientific">Ascaris lumbricoides</name>
    <name type="common">Giant roundworm</name>
    <dbReference type="NCBI Taxonomy" id="6252"/>
    <lineage>
        <taxon>Eukaryota</taxon>
        <taxon>Metazoa</taxon>
        <taxon>Ecdysozoa</taxon>
        <taxon>Nematoda</taxon>
        <taxon>Chromadorea</taxon>
        <taxon>Rhabditida</taxon>
        <taxon>Spirurina</taxon>
        <taxon>Ascaridomorpha</taxon>
        <taxon>Ascaridoidea</taxon>
        <taxon>Ascarididae</taxon>
        <taxon>Ascaris</taxon>
    </lineage>
</organism>
<sequence>MNETIQVLDGSHCCCQLNGLRFLQVPTALTFMNLTRKVLPTQVSSHFGNGFVARLSLLRNIHLIMAFGKVPPGNRGAMKSVNNCNLFLKVPVSNAFRTVSNVGCFVALTFYLLCSKKLASQIQRPLLTSILHLYSSLVDMKYNNTTITDHVILLLRCRFPENSLPPIFRHANHHVRQRYESCVSTRWYPKTATFQKFPIHYSLM</sequence>